<organism evidence="4 5">
    <name type="scientific">Brassica carinata</name>
    <name type="common">Ethiopian mustard</name>
    <name type="synonym">Abyssinian cabbage</name>
    <dbReference type="NCBI Taxonomy" id="52824"/>
    <lineage>
        <taxon>Eukaryota</taxon>
        <taxon>Viridiplantae</taxon>
        <taxon>Streptophyta</taxon>
        <taxon>Embryophyta</taxon>
        <taxon>Tracheophyta</taxon>
        <taxon>Spermatophyta</taxon>
        <taxon>Magnoliopsida</taxon>
        <taxon>eudicotyledons</taxon>
        <taxon>Gunneridae</taxon>
        <taxon>Pentapetalae</taxon>
        <taxon>rosids</taxon>
        <taxon>malvids</taxon>
        <taxon>Brassicales</taxon>
        <taxon>Brassicaceae</taxon>
        <taxon>Brassiceae</taxon>
        <taxon>Brassica</taxon>
    </lineage>
</organism>
<dbReference type="InterPro" id="IPR019734">
    <property type="entry name" value="TPR_rpt"/>
</dbReference>
<feature type="region of interest" description="Disordered" evidence="2">
    <location>
        <begin position="727"/>
        <end position="751"/>
    </location>
</feature>
<evidence type="ECO:0000256" key="2">
    <source>
        <dbReference type="SAM" id="MobiDB-lite"/>
    </source>
</evidence>
<feature type="repeat" description="TPR" evidence="1">
    <location>
        <begin position="369"/>
        <end position="402"/>
    </location>
</feature>
<dbReference type="Pfam" id="PF13181">
    <property type="entry name" value="TPR_8"/>
    <property type="match status" value="2"/>
</dbReference>
<dbReference type="Pfam" id="PF00515">
    <property type="entry name" value="TPR_1"/>
    <property type="match status" value="1"/>
</dbReference>
<feature type="compositionally biased region" description="Low complexity" evidence="2">
    <location>
        <begin position="1116"/>
        <end position="1125"/>
    </location>
</feature>
<feature type="compositionally biased region" description="Polar residues" evidence="2">
    <location>
        <begin position="137"/>
        <end position="153"/>
    </location>
</feature>
<dbReference type="InterPro" id="IPR044650">
    <property type="entry name" value="SRFR1-like"/>
</dbReference>
<dbReference type="OrthoDB" id="1926212at2759"/>
<feature type="compositionally biased region" description="Low complexity" evidence="2">
    <location>
        <begin position="738"/>
        <end position="747"/>
    </location>
</feature>
<dbReference type="PANTHER" id="PTHR44749:SF1">
    <property type="entry name" value="TETRATRICOPEPTIDE-LIKE HELICAL DOMAIN-CONTAINING PROTEIN"/>
    <property type="match status" value="1"/>
</dbReference>
<proteinExistence type="predicted"/>
<feature type="compositionally biased region" description="Basic and acidic residues" evidence="2">
    <location>
        <begin position="178"/>
        <end position="188"/>
    </location>
</feature>
<keyword evidence="3" id="KW-1133">Transmembrane helix</keyword>
<dbReference type="Proteomes" id="UP000886595">
    <property type="component" value="Unassembled WGS sequence"/>
</dbReference>
<keyword evidence="1" id="KW-0802">TPR repeat</keyword>
<evidence type="ECO:0000313" key="5">
    <source>
        <dbReference type="Proteomes" id="UP000886595"/>
    </source>
</evidence>
<name>A0A8X7TK30_BRACI</name>
<feature type="compositionally biased region" description="Polar residues" evidence="2">
    <location>
        <begin position="219"/>
        <end position="232"/>
    </location>
</feature>
<feature type="region of interest" description="Disordered" evidence="2">
    <location>
        <begin position="137"/>
        <end position="243"/>
    </location>
</feature>
<dbReference type="GO" id="GO:0045892">
    <property type="term" value="P:negative regulation of DNA-templated transcription"/>
    <property type="evidence" value="ECO:0007669"/>
    <property type="project" value="InterPro"/>
</dbReference>
<dbReference type="SMART" id="SM00028">
    <property type="entry name" value="TPR"/>
    <property type="match status" value="10"/>
</dbReference>
<feature type="compositionally biased region" description="Polar residues" evidence="2">
    <location>
        <begin position="196"/>
        <end position="207"/>
    </location>
</feature>
<gene>
    <name evidence="4" type="ORF">Bca52824_093410</name>
</gene>
<sequence>METAAASERVELAKHCSSRNWSKAIRVLDSLLAKQCSILDICNRAFCYNQLELHKHVIKDCDKALQLEPCAIQAYLLKGRALLALGRKQEALLVLEQGYNIALQQTSDVKQLLEFDELLNAARPEIDVTLNHLAAETTGQETPVSSISSCATENSDEKVPSSMTVTESGACSNGNTHESSRELGEESKINGVPNDASKQSGGASESRNGLAYKEKENVKSGSQMNGSSSKPCNGSDLRDDLSETSDRLGDLSVIGNKLSSKSGSISKLSLKAEARCGVSDETKINKKCTIARISETHSISVDFRLSRGIAQVNEGNYMKAISIFDKVLKEEPTYPEALIGRGTAYAFQRDLENAIDDFTMAIQSNPAAGEAWKRRGQARAALGEFAEAVEDLTRALELEPKSPDILHERGIINFRSKDFTAAVKDLSICLKQEKDNKSAYTYLGLAFASLGEYTKAEEAHLKSIQLDSNYLEAWLHLAQFYQELADHSKALECIDQVLQVDNRVWKAYHLRGLVFHGLGEHRKAIQELSIGLSIESSIECLYLRGSCHHAVGEYREAVKDYDATVDVELDAVEKFVLQCLAFYQKELALYTASKVSSEFFCFDIDGDIDPMFKEYWCKRLHPKDVCEKVYRQPPLRESLKKGKLKKQDLAITKPKANLLRFTDMIGKKIQYFCPGFLPNRRQHRMAGLAVLEIAQKVSKAWRIEWRNSNKGMAKNGKKNRRRERINMLSQNRGGAGCSTSTSSETSTGYASLEDRSSGRSILSWQDVYSSAVRWRQISEPCDPVVWVNKLSEEFNSGFGSHTPMVLGQAKVIRYFPNYERTLNLTKTIIKEKLCVRSKADKVIDLSKDDKIEEIMRAETCEELHKIVGEDFWVATWCHSTAFEGKRLEGTRITCIRKPGSLGYDFAIRTPCTPARWSDFDEEMTSAWEALCNAYCGENYGSTNLQALETVRDAILRMTYYWYNFMPLARGTAVTGFVVLLGLLLAANMEFTESIPKGLQIDWEAILSVEPDSFVESLKKGKLKKQDLAITKPKANLLRFTDMIGKKIQYFCPGFLPNRRQHRMAGLAVLEIAQKVSKAWRIEWRNSNKGMAKNGKKNRRRERINMLSQNRGGAGCSTSTSSETSTGYASLEDRSSGRSILSWQDVYSSAVRWRQISEPCDPVVWVNKLSEEFNSGFGSHTPMVLGQAKVIRYFPNYERTLNLTKTIIKEKLCVRSKADKVIDLSKDDKIEEIMRAETCEELHKIVGEDFWVATWCHSTAFEGKRLEGTRITCIRKPGSLGYDFAIRTPCTPARWSDFDEEMTSAWEALCNAYCGENYGSTNLQALETVRDAILRMTYYWYNFMPLARGTAVTGFVVLLGLLLAANMEFTESIPKGLQIDWEAILSVEPDSFVGSVKSWLYPSLKINTSWKDHPEVSSAFQRPDRLSRRLALTMIEF</sequence>
<dbReference type="EMBL" id="JAAMPC010000058">
    <property type="protein sequence ID" value="KAG2244757.1"/>
    <property type="molecule type" value="Genomic_DNA"/>
</dbReference>
<feature type="repeat" description="TPR" evidence="1">
    <location>
        <begin position="437"/>
        <end position="470"/>
    </location>
</feature>
<feature type="repeat" description="TPR" evidence="1">
    <location>
        <begin position="471"/>
        <end position="504"/>
    </location>
</feature>
<comment type="caution">
    <text evidence="4">The sequence shown here is derived from an EMBL/GenBank/DDBJ whole genome shotgun (WGS) entry which is preliminary data.</text>
</comment>
<feature type="region of interest" description="Disordered" evidence="2">
    <location>
        <begin position="1105"/>
        <end position="1129"/>
    </location>
</feature>
<evidence type="ECO:0000313" key="4">
    <source>
        <dbReference type="EMBL" id="KAG2244757.1"/>
    </source>
</evidence>
<dbReference type="PROSITE" id="PS50005">
    <property type="entry name" value="TPR"/>
    <property type="match status" value="5"/>
</dbReference>
<feature type="transmembrane region" description="Helical" evidence="3">
    <location>
        <begin position="1344"/>
        <end position="1364"/>
    </location>
</feature>
<dbReference type="PANTHER" id="PTHR44749">
    <property type="entry name" value="SUPPRESSOR OF RPS4-RLD 1"/>
    <property type="match status" value="1"/>
</dbReference>
<evidence type="ECO:0000256" key="1">
    <source>
        <dbReference type="PROSITE-ProRule" id="PRU00339"/>
    </source>
</evidence>
<evidence type="ECO:0008006" key="6">
    <source>
        <dbReference type="Google" id="ProtNLM"/>
    </source>
</evidence>
<reference evidence="4 5" key="1">
    <citation type="submission" date="2020-02" db="EMBL/GenBank/DDBJ databases">
        <authorList>
            <person name="Ma Q."/>
            <person name="Huang Y."/>
            <person name="Song X."/>
            <person name="Pei D."/>
        </authorList>
    </citation>
    <scope>NUCLEOTIDE SEQUENCE [LARGE SCALE GENOMIC DNA]</scope>
    <source>
        <strain evidence="4">Sxm20200214</strain>
        <tissue evidence="4">Leaf</tissue>
    </source>
</reference>
<feature type="repeat" description="TPR" evidence="1">
    <location>
        <begin position="301"/>
        <end position="334"/>
    </location>
</feature>
<keyword evidence="3" id="KW-0472">Membrane</keyword>
<protein>
    <recommendedName>
        <fullName evidence="6">Suppressor of RPS4-RLD 1</fullName>
    </recommendedName>
</protein>
<evidence type="ECO:0000256" key="3">
    <source>
        <dbReference type="SAM" id="Phobius"/>
    </source>
</evidence>
<dbReference type="SUPFAM" id="SSF48452">
    <property type="entry name" value="TPR-like"/>
    <property type="match status" value="1"/>
</dbReference>
<keyword evidence="5" id="KW-1185">Reference proteome</keyword>
<feature type="repeat" description="TPR" evidence="1">
    <location>
        <begin position="335"/>
        <end position="368"/>
    </location>
</feature>
<dbReference type="InterPro" id="IPR011990">
    <property type="entry name" value="TPR-like_helical_dom_sf"/>
</dbReference>
<dbReference type="PROSITE" id="PS50293">
    <property type="entry name" value="TPR_REGION"/>
    <property type="match status" value="1"/>
</dbReference>
<feature type="compositionally biased region" description="Polar residues" evidence="2">
    <location>
        <begin position="161"/>
        <end position="177"/>
    </location>
</feature>
<dbReference type="Gene3D" id="1.25.40.10">
    <property type="entry name" value="Tetratricopeptide repeat domain"/>
    <property type="match status" value="3"/>
</dbReference>
<dbReference type="Pfam" id="PF13432">
    <property type="entry name" value="TPR_16"/>
    <property type="match status" value="2"/>
</dbReference>
<accession>A0A8X7TK30</accession>
<keyword evidence="3" id="KW-0812">Transmembrane</keyword>